<dbReference type="NCBIfam" id="NF033832">
    <property type="entry name" value="sce7726_fam"/>
    <property type="match status" value="1"/>
</dbReference>
<evidence type="ECO:0000313" key="2">
    <source>
        <dbReference type="Proteomes" id="UP000229323"/>
    </source>
</evidence>
<dbReference type="RefSeq" id="WP_053444125.1">
    <property type="nucleotide sequence ID" value="NZ_CP024696.1"/>
</dbReference>
<proteinExistence type="predicted"/>
<organism evidence="1 2">
    <name type="scientific">Prevotella intermedia</name>
    <dbReference type="NCBI Taxonomy" id="28131"/>
    <lineage>
        <taxon>Bacteria</taxon>
        <taxon>Pseudomonadati</taxon>
        <taxon>Bacteroidota</taxon>
        <taxon>Bacteroidia</taxon>
        <taxon>Bacteroidales</taxon>
        <taxon>Prevotellaceae</taxon>
        <taxon>Prevotella</taxon>
    </lineage>
</organism>
<accession>A0A2D3N8U4</accession>
<protein>
    <recommendedName>
        <fullName evidence="3">Sce7726 family protein</fullName>
    </recommendedName>
</protein>
<evidence type="ECO:0008006" key="3">
    <source>
        <dbReference type="Google" id="ProtNLM"/>
    </source>
</evidence>
<dbReference type="EMBL" id="CP024696">
    <property type="protein sequence ID" value="ATV51848.1"/>
    <property type="molecule type" value="Genomic_DNA"/>
</dbReference>
<name>A0A2D3N8U4_PREIN</name>
<gene>
    <name evidence="1" type="ORF">CTM50_01425</name>
</gene>
<reference evidence="1 2" key="1">
    <citation type="submission" date="2017-11" db="EMBL/GenBank/DDBJ databases">
        <title>Genome sequencing of Prevotella intermedia KCOM 2033.</title>
        <authorList>
            <person name="Kook J.-K."/>
            <person name="Park S.-N."/>
            <person name="Lim Y.K."/>
        </authorList>
    </citation>
    <scope>NUCLEOTIDE SEQUENCE [LARGE SCALE GENOMIC DNA]</scope>
    <source>
        <strain evidence="1 2">KCOM 2033</strain>
    </source>
</reference>
<dbReference type="Proteomes" id="UP000229323">
    <property type="component" value="Chromosome"/>
</dbReference>
<sequence>MKKYGLQSAEYIKCLFIDYLLSRCKELIIGNELMYGIKRKVVDLVVLQKNKIIAVEIKSDSDNLNRLEEQISEYKKIFDYILIVTTEKHASRISEVVPSEIGIYIFKENLLMKKIRNPRIQRNKDKVEMLYSINAKYLCKLEGFTLSKYDTDEIRQKYAKRRISNIQEILFMYLTQKYKERFTLFMNERGMLTHIEDLNLLSSSFQIE</sequence>
<evidence type="ECO:0000313" key="1">
    <source>
        <dbReference type="EMBL" id="ATV51848.1"/>
    </source>
</evidence>
<dbReference type="InterPro" id="IPR047729">
    <property type="entry name" value="Sce7726-like"/>
</dbReference>
<dbReference type="AlphaFoldDB" id="A0A2D3N8U4"/>